<evidence type="ECO:0000313" key="4">
    <source>
        <dbReference type="Proteomes" id="UP000694255"/>
    </source>
</evidence>
<gene>
    <name evidence="3" type="ORF">J8A68_003624</name>
</gene>
<feature type="region of interest" description="Disordered" evidence="1">
    <location>
        <begin position="56"/>
        <end position="107"/>
    </location>
</feature>
<keyword evidence="2" id="KW-0732">Signal</keyword>
<evidence type="ECO:0000256" key="1">
    <source>
        <dbReference type="SAM" id="MobiDB-lite"/>
    </source>
</evidence>
<reference evidence="3 4" key="1">
    <citation type="journal article" date="2021" name="DNA Res.">
        <title>Genome analysis of Candida subhashii reveals its hybrid nature and dual mitochondrial genome conformations.</title>
        <authorList>
            <person name="Mixao V."/>
            <person name="Hegedusova E."/>
            <person name="Saus E."/>
            <person name="Pryszcz L.P."/>
            <person name="Cillingova A."/>
            <person name="Nosek J."/>
            <person name="Gabaldon T."/>
        </authorList>
    </citation>
    <scope>NUCLEOTIDE SEQUENCE [LARGE SCALE GENOMIC DNA]</scope>
    <source>
        <strain evidence="3 4">CBS 10753</strain>
    </source>
</reference>
<dbReference type="RefSeq" id="XP_049263087.1">
    <property type="nucleotide sequence ID" value="XM_049407499.1"/>
</dbReference>
<name>A0A8J5UY61_9ASCO</name>
<feature type="compositionally biased region" description="Polar residues" evidence="1">
    <location>
        <begin position="56"/>
        <end position="67"/>
    </location>
</feature>
<dbReference type="AlphaFoldDB" id="A0A8J5UY61"/>
<comment type="caution">
    <text evidence="3">The sequence shown here is derived from an EMBL/GenBank/DDBJ whole genome shotgun (WGS) entry which is preliminary data.</text>
</comment>
<evidence type="ECO:0000313" key="3">
    <source>
        <dbReference type="EMBL" id="KAG7662854.1"/>
    </source>
</evidence>
<evidence type="ECO:0000256" key="2">
    <source>
        <dbReference type="SAM" id="SignalP"/>
    </source>
</evidence>
<feature type="chain" id="PRO_5035217943" evidence="2">
    <location>
        <begin position="20"/>
        <end position="134"/>
    </location>
</feature>
<keyword evidence="4" id="KW-1185">Reference proteome</keyword>
<accession>A0A8J5UY61</accession>
<dbReference type="GeneID" id="73470424"/>
<organism evidence="3 4">
    <name type="scientific">[Candida] subhashii</name>
    <dbReference type="NCBI Taxonomy" id="561895"/>
    <lineage>
        <taxon>Eukaryota</taxon>
        <taxon>Fungi</taxon>
        <taxon>Dikarya</taxon>
        <taxon>Ascomycota</taxon>
        <taxon>Saccharomycotina</taxon>
        <taxon>Pichiomycetes</taxon>
        <taxon>Debaryomycetaceae</taxon>
        <taxon>Spathaspora</taxon>
    </lineage>
</organism>
<dbReference type="EMBL" id="JAGSYN010000160">
    <property type="protein sequence ID" value="KAG7662854.1"/>
    <property type="molecule type" value="Genomic_DNA"/>
</dbReference>
<protein>
    <submittedName>
        <fullName evidence="3">Uncharacterized protein</fullName>
    </submittedName>
</protein>
<dbReference type="Proteomes" id="UP000694255">
    <property type="component" value="Unassembled WGS sequence"/>
</dbReference>
<feature type="compositionally biased region" description="Low complexity" evidence="1">
    <location>
        <begin position="74"/>
        <end position="105"/>
    </location>
</feature>
<feature type="signal peptide" evidence="2">
    <location>
        <begin position="1"/>
        <end position="19"/>
    </location>
</feature>
<sequence>MKLSNPLFLLTASSAIVLATDSSVSHAPEPITPLLSKVKAGVASDMSKMESEATSVASAVKSDITSDASKMESKATSMASAAKSDMSSVKSEVKSATSAKAASSESKGDAAGLEGGLFGPGAGGFLAFAAILML</sequence>
<proteinExistence type="predicted"/>